<dbReference type="Pfam" id="PF02915">
    <property type="entry name" value="Rubrerythrin"/>
    <property type="match status" value="1"/>
</dbReference>
<dbReference type="EMBL" id="CP071382">
    <property type="protein sequence ID" value="QSV45155.1"/>
    <property type="molecule type" value="Genomic_DNA"/>
</dbReference>
<gene>
    <name evidence="3" type="ORF">JZM60_13555</name>
</gene>
<dbReference type="InterPro" id="IPR009078">
    <property type="entry name" value="Ferritin-like_SF"/>
</dbReference>
<evidence type="ECO:0000313" key="3">
    <source>
        <dbReference type="EMBL" id="QSV45155.1"/>
    </source>
</evidence>
<sequence>MFEEIDVQEAIIKSLQTEKNAMNFYQLGATKMKDPDAIRVFNVLAAEEREHAGHFYKIYKGSSIPDFDEFIDAPPDYESTWMVALSRTINSDFTEQKALELAMSKEQNLEKTLRETAAKIKDENVRAIFEMNARETHNHYEMIESEYARIMAMVHESDIDTYVRE</sequence>
<keyword evidence="4" id="KW-1185">Reference proteome</keyword>
<dbReference type="RefSeq" id="WP_207162961.1">
    <property type="nucleotide sequence ID" value="NZ_CP071382.1"/>
</dbReference>
<dbReference type="InterPro" id="IPR003251">
    <property type="entry name" value="Rr_diiron-bd_dom"/>
</dbReference>
<keyword evidence="1" id="KW-0175">Coiled coil</keyword>
<dbReference type="PANTHER" id="PTHR33531:SF7">
    <property type="entry name" value="HYPOTHETICAL MEMBRANE PROTEIN, CONSERVED"/>
    <property type="match status" value="1"/>
</dbReference>
<proteinExistence type="predicted"/>
<evidence type="ECO:0000256" key="1">
    <source>
        <dbReference type="SAM" id="Coils"/>
    </source>
</evidence>
<dbReference type="SUPFAM" id="SSF47240">
    <property type="entry name" value="Ferritin-like"/>
    <property type="match status" value="1"/>
</dbReference>
<organism evidence="3 4">
    <name type="scientific">Geobacter benzoatilyticus</name>
    <dbReference type="NCBI Taxonomy" id="2815309"/>
    <lineage>
        <taxon>Bacteria</taxon>
        <taxon>Pseudomonadati</taxon>
        <taxon>Thermodesulfobacteriota</taxon>
        <taxon>Desulfuromonadia</taxon>
        <taxon>Geobacterales</taxon>
        <taxon>Geobacteraceae</taxon>
        <taxon>Geobacter</taxon>
    </lineage>
</organism>
<feature type="coiled-coil region" evidence="1">
    <location>
        <begin position="99"/>
        <end position="126"/>
    </location>
</feature>
<reference evidence="3 4" key="1">
    <citation type="submission" date="2021-03" db="EMBL/GenBank/DDBJ databases">
        <title>Geobacter metallireducens gen. nov. sp. nov., a microorganism capable of coupling the complete oxidation of organic compounds to the reduction of iron and other metals.</title>
        <authorList>
            <person name="Li Y."/>
        </authorList>
    </citation>
    <scope>NUCLEOTIDE SEQUENCE [LARGE SCALE GENOMIC DNA]</scope>
    <source>
        <strain evidence="3 4">Jerry-YX</strain>
    </source>
</reference>
<dbReference type="InterPro" id="IPR012347">
    <property type="entry name" value="Ferritin-like"/>
</dbReference>
<dbReference type="PANTHER" id="PTHR33531">
    <property type="entry name" value="RUBRERYTHRIN SUBFAMILY"/>
    <property type="match status" value="1"/>
</dbReference>
<dbReference type="Gene3D" id="1.20.1260.10">
    <property type="match status" value="1"/>
</dbReference>
<feature type="domain" description="Rubrerythrin diiron-binding" evidence="2">
    <location>
        <begin position="13"/>
        <end position="145"/>
    </location>
</feature>
<protein>
    <submittedName>
        <fullName evidence="3">Ferritin family protein</fullName>
    </submittedName>
</protein>
<accession>A0ABX7Q1Y7</accession>
<name>A0ABX7Q1Y7_9BACT</name>
<evidence type="ECO:0000313" key="4">
    <source>
        <dbReference type="Proteomes" id="UP000663651"/>
    </source>
</evidence>
<dbReference type="Proteomes" id="UP000663651">
    <property type="component" value="Chromosome"/>
</dbReference>
<dbReference type="CDD" id="cd01045">
    <property type="entry name" value="Ferritin_like_AB"/>
    <property type="match status" value="1"/>
</dbReference>
<evidence type="ECO:0000259" key="2">
    <source>
        <dbReference type="Pfam" id="PF02915"/>
    </source>
</evidence>